<dbReference type="Pfam" id="PF00072">
    <property type="entry name" value="Response_reg"/>
    <property type="match status" value="1"/>
</dbReference>
<evidence type="ECO:0000259" key="7">
    <source>
        <dbReference type="PROSITE" id="PS50110"/>
    </source>
</evidence>
<evidence type="ECO:0000256" key="1">
    <source>
        <dbReference type="ARBA" id="ARBA00000085"/>
    </source>
</evidence>
<dbReference type="PROSITE" id="PS50110">
    <property type="entry name" value="RESPONSE_REGULATORY"/>
    <property type="match status" value="1"/>
</dbReference>
<dbReference type="PANTHER" id="PTHR43065">
    <property type="entry name" value="SENSOR HISTIDINE KINASE"/>
    <property type="match status" value="1"/>
</dbReference>
<dbReference type="InterPro" id="IPR001610">
    <property type="entry name" value="PAC"/>
</dbReference>
<dbReference type="Gene3D" id="3.30.565.10">
    <property type="entry name" value="Histidine kinase-like ATPase, C-terminal domain"/>
    <property type="match status" value="1"/>
</dbReference>
<dbReference type="PANTHER" id="PTHR43065:SF49">
    <property type="entry name" value="HISTIDINE KINASE"/>
    <property type="match status" value="1"/>
</dbReference>
<dbReference type="GO" id="GO:0000155">
    <property type="term" value="F:phosphorelay sensor kinase activity"/>
    <property type="evidence" value="ECO:0007669"/>
    <property type="project" value="InterPro"/>
</dbReference>
<dbReference type="SUPFAM" id="SSF52172">
    <property type="entry name" value="CheY-like"/>
    <property type="match status" value="1"/>
</dbReference>
<dbReference type="SUPFAM" id="SSF47384">
    <property type="entry name" value="Homodimeric domain of signal transducing histidine kinase"/>
    <property type="match status" value="1"/>
</dbReference>
<dbReference type="SMART" id="SM00388">
    <property type="entry name" value="HisKA"/>
    <property type="match status" value="1"/>
</dbReference>
<protein>
    <recommendedName>
        <fullName evidence="2">histidine kinase</fullName>
        <ecNumber evidence="2">2.7.13.3</ecNumber>
    </recommendedName>
</protein>
<gene>
    <name evidence="10" type="ORF">GGR23_003092</name>
</gene>
<evidence type="ECO:0000256" key="3">
    <source>
        <dbReference type="ARBA" id="ARBA00022553"/>
    </source>
</evidence>
<dbReference type="SMART" id="SM00387">
    <property type="entry name" value="HATPase_c"/>
    <property type="match status" value="1"/>
</dbReference>
<dbReference type="SMART" id="SM00086">
    <property type="entry name" value="PAC"/>
    <property type="match status" value="2"/>
</dbReference>
<dbReference type="EMBL" id="JACIEZ010000006">
    <property type="protein sequence ID" value="MBB4065884.1"/>
    <property type="molecule type" value="Genomic_DNA"/>
</dbReference>
<dbReference type="Pfam" id="PF02518">
    <property type="entry name" value="HATPase_c"/>
    <property type="match status" value="1"/>
</dbReference>
<feature type="coiled-coil region" evidence="5">
    <location>
        <begin position="254"/>
        <end position="281"/>
    </location>
</feature>
<dbReference type="InterPro" id="IPR036890">
    <property type="entry name" value="HATPase_C_sf"/>
</dbReference>
<dbReference type="Gene3D" id="3.30.450.20">
    <property type="entry name" value="PAS domain"/>
    <property type="match status" value="2"/>
</dbReference>
<dbReference type="InterPro" id="IPR004358">
    <property type="entry name" value="Sig_transdc_His_kin-like_C"/>
</dbReference>
<dbReference type="CDD" id="cd00082">
    <property type="entry name" value="HisKA"/>
    <property type="match status" value="1"/>
</dbReference>
<organism evidence="10 11">
    <name type="scientific">Gellertiella hungarica</name>
    <dbReference type="NCBI Taxonomy" id="1572859"/>
    <lineage>
        <taxon>Bacteria</taxon>
        <taxon>Pseudomonadati</taxon>
        <taxon>Pseudomonadota</taxon>
        <taxon>Alphaproteobacteria</taxon>
        <taxon>Hyphomicrobiales</taxon>
        <taxon>Rhizobiaceae</taxon>
        <taxon>Gellertiella</taxon>
    </lineage>
</organism>
<evidence type="ECO:0000256" key="2">
    <source>
        <dbReference type="ARBA" id="ARBA00012438"/>
    </source>
</evidence>
<comment type="caution">
    <text evidence="10">The sequence shown here is derived from an EMBL/GenBank/DDBJ whole genome shotgun (WGS) entry which is preliminary data.</text>
</comment>
<sequence>MQGDRDLLDSRMALVEGRYRLLVDAIKEYAIYMLDTTGRVISWNSGAERFKGYRAPEILGSHFSRFYTPEDRHVGLPARALQIAEREGRFENEGWRVRKDGTRFWAHVVLDPIRGPDGHLIAFAKITRDLTDKKRIEAELRLSETQFRVLVDGVIDYAIFMLGLNGDITTWNPGAERIKGYSREEVVGTSFSRFYTPEDIEAGIPRQALAVAYKTGRFETEGWRVRKNGTRFWASVVIDAIRDEMGSVVGFAKVTRDITEKREAQRALDQAREELFQAQKMEALGRLTGGIAHDFNNLLMAITGSLELLRRHLPDDEKTAQLIANALEGANRGAALTRQMLAFSRKQDLNLEPVDLNQLAREVKVMLERTIGPGISIEARIPSSLPRVRSDVNQLTSALLNLAVNARDAMPHGGRMRFGAKATEISDAPEGGPPLRPGSYVCLFVSDEGIGMDQETLEKSTTPFFTTKEIGKGTGLGLSMVHGFMEQSGGRLLLHSKPGRGTRAELWLPALAEEQPVVRKPEKGDTRLPGRQRHLKVLAVDDDPLVLLNTVLMLEGFGHHVEQTTSAPKALDMLASDPSFDLLVSDQSMPKMTGLELIEEVRRHRPGLPCVLATGYSQEAGLKLEGVTWLAKPFTEHDLNRAVAEATGK</sequence>
<dbReference type="CDD" id="cd00130">
    <property type="entry name" value="PAS"/>
    <property type="match status" value="2"/>
</dbReference>
<feature type="domain" description="Histidine kinase" evidence="6">
    <location>
        <begin position="290"/>
        <end position="512"/>
    </location>
</feature>
<dbReference type="SUPFAM" id="SSF55874">
    <property type="entry name" value="ATPase domain of HSP90 chaperone/DNA topoisomerase II/histidine kinase"/>
    <property type="match status" value="1"/>
</dbReference>
<dbReference type="AlphaFoldDB" id="A0A7W6J6W4"/>
<dbReference type="InterPro" id="IPR005467">
    <property type="entry name" value="His_kinase_dom"/>
</dbReference>
<accession>A0A7W6J6W4</accession>
<dbReference type="Gene3D" id="1.10.287.130">
    <property type="match status" value="1"/>
</dbReference>
<dbReference type="Pfam" id="PF13426">
    <property type="entry name" value="PAS_9"/>
    <property type="match status" value="2"/>
</dbReference>
<evidence type="ECO:0000313" key="10">
    <source>
        <dbReference type="EMBL" id="MBB4065884.1"/>
    </source>
</evidence>
<keyword evidence="5" id="KW-0175">Coiled coil</keyword>
<feature type="domain" description="PAS" evidence="8">
    <location>
        <begin position="143"/>
        <end position="201"/>
    </location>
</feature>
<reference evidence="10 11" key="1">
    <citation type="submission" date="2020-08" db="EMBL/GenBank/DDBJ databases">
        <title>Genomic Encyclopedia of Type Strains, Phase IV (KMG-IV): sequencing the most valuable type-strain genomes for metagenomic binning, comparative biology and taxonomic classification.</title>
        <authorList>
            <person name="Goeker M."/>
        </authorList>
    </citation>
    <scope>NUCLEOTIDE SEQUENCE [LARGE SCALE GENOMIC DNA]</scope>
    <source>
        <strain evidence="10 11">DSM 29853</strain>
    </source>
</reference>
<comment type="catalytic activity">
    <reaction evidence="1">
        <text>ATP + protein L-histidine = ADP + protein N-phospho-L-histidine.</text>
        <dbReference type="EC" id="2.7.13.3"/>
    </reaction>
</comment>
<dbReference type="Gene3D" id="3.40.50.2300">
    <property type="match status" value="1"/>
</dbReference>
<feature type="modified residue" description="4-aspartylphosphate" evidence="4">
    <location>
        <position position="586"/>
    </location>
</feature>
<feature type="domain" description="PAC" evidence="9">
    <location>
        <begin position="218"/>
        <end position="270"/>
    </location>
</feature>
<evidence type="ECO:0000259" key="9">
    <source>
        <dbReference type="PROSITE" id="PS50113"/>
    </source>
</evidence>
<feature type="domain" description="PAC" evidence="9">
    <location>
        <begin position="90"/>
        <end position="142"/>
    </location>
</feature>
<feature type="domain" description="Response regulatory" evidence="7">
    <location>
        <begin position="536"/>
        <end position="647"/>
    </location>
</feature>
<dbReference type="SMART" id="SM00091">
    <property type="entry name" value="PAS"/>
    <property type="match status" value="2"/>
</dbReference>
<dbReference type="InterPro" id="IPR001789">
    <property type="entry name" value="Sig_transdc_resp-reg_receiver"/>
</dbReference>
<dbReference type="Pfam" id="PF00512">
    <property type="entry name" value="HisKA"/>
    <property type="match status" value="1"/>
</dbReference>
<dbReference type="InterPro" id="IPR036097">
    <property type="entry name" value="HisK_dim/P_sf"/>
</dbReference>
<keyword evidence="11" id="KW-1185">Reference proteome</keyword>
<dbReference type="Proteomes" id="UP000528286">
    <property type="component" value="Unassembled WGS sequence"/>
</dbReference>
<dbReference type="PRINTS" id="PR00344">
    <property type="entry name" value="BCTRLSENSOR"/>
</dbReference>
<dbReference type="InterPro" id="IPR035965">
    <property type="entry name" value="PAS-like_dom_sf"/>
</dbReference>
<dbReference type="InterPro" id="IPR000014">
    <property type="entry name" value="PAS"/>
</dbReference>
<dbReference type="InterPro" id="IPR011006">
    <property type="entry name" value="CheY-like_superfamily"/>
</dbReference>
<evidence type="ECO:0000313" key="11">
    <source>
        <dbReference type="Proteomes" id="UP000528286"/>
    </source>
</evidence>
<evidence type="ECO:0000256" key="4">
    <source>
        <dbReference type="PROSITE-ProRule" id="PRU00169"/>
    </source>
</evidence>
<evidence type="ECO:0000256" key="5">
    <source>
        <dbReference type="SAM" id="Coils"/>
    </source>
</evidence>
<dbReference type="PROSITE" id="PS50109">
    <property type="entry name" value="HIS_KIN"/>
    <property type="match status" value="1"/>
</dbReference>
<dbReference type="PROSITE" id="PS50112">
    <property type="entry name" value="PAS"/>
    <property type="match status" value="2"/>
</dbReference>
<evidence type="ECO:0000259" key="6">
    <source>
        <dbReference type="PROSITE" id="PS50109"/>
    </source>
</evidence>
<dbReference type="EC" id="2.7.13.3" evidence="2"/>
<dbReference type="NCBIfam" id="TIGR00229">
    <property type="entry name" value="sensory_box"/>
    <property type="match status" value="2"/>
</dbReference>
<dbReference type="SMART" id="SM00448">
    <property type="entry name" value="REC"/>
    <property type="match status" value="1"/>
</dbReference>
<feature type="domain" description="PAS" evidence="8">
    <location>
        <begin position="15"/>
        <end position="72"/>
    </location>
</feature>
<dbReference type="InterPro" id="IPR003594">
    <property type="entry name" value="HATPase_dom"/>
</dbReference>
<name>A0A7W6J6W4_9HYPH</name>
<dbReference type="InterPro" id="IPR003661">
    <property type="entry name" value="HisK_dim/P_dom"/>
</dbReference>
<dbReference type="SUPFAM" id="SSF55785">
    <property type="entry name" value="PYP-like sensor domain (PAS domain)"/>
    <property type="match status" value="2"/>
</dbReference>
<proteinExistence type="predicted"/>
<dbReference type="RefSeq" id="WP_246365559.1">
    <property type="nucleotide sequence ID" value="NZ_JACIEZ010000006.1"/>
</dbReference>
<dbReference type="PROSITE" id="PS50113">
    <property type="entry name" value="PAC"/>
    <property type="match status" value="2"/>
</dbReference>
<dbReference type="InterPro" id="IPR000700">
    <property type="entry name" value="PAS-assoc_C"/>
</dbReference>
<evidence type="ECO:0000259" key="8">
    <source>
        <dbReference type="PROSITE" id="PS50112"/>
    </source>
</evidence>
<keyword evidence="3 4" id="KW-0597">Phosphoprotein</keyword>